<evidence type="ECO:0000313" key="2">
    <source>
        <dbReference type="Proteomes" id="UP000789702"/>
    </source>
</evidence>
<organism evidence="1 2">
    <name type="scientific">Dentiscutata heterogama</name>
    <dbReference type="NCBI Taxonomy" id="1316150"/>
    <lineage>
        <taxon>Eukaryota</taxon>
        <taxon>Fungi</taxon>
        <taxon>Fungi incertae sedis</taxon>
        <taxon>Mucoromycota</taxon>
        <taxon>Glomeromycotina</taxon>
        <taxon>Glomeromycetes</taxon>
        <taxon>Diversisporales</taxon>
        <taxon>Gigasporaceae</taxon>
        <taxon>Dentiscutata</taxon>
    </lineage>
</organism>
<accession>A0ACA9Q9X0</accession>
<protein>
    <submittedName>
        <fullName evidence="1">5238_t:CDS:1</fullName>
    </submittedName>
</protein>
<name>A0ACA9Q9X0_9GLOM</name>
<comment type="caution">
    <text evidence="1">The sequence shown here is derived from an EMBL/GenBank/DDBJ whole genome shotgun (WGS) entry which is preliminary data.</text>
</comment>
<evidence type="ECO:0000313" key="1">
    <source>
        <dbReference type="EMBL" id="CAG8736534.1"/>
    </source>
</evidence>
<feature type="non-terminal residue" evidence="1">
    <location>
        <position position="1"/>
    </location>
</feature>
<dbReference type="EMBL" id="CAJVPU010039210">
    <property type="protein sequence ID" value="CAG8736534.1"/>
    <property type="molecule type" value="Genomic_DNA"/>
</dbReference>
<proteinExistence type="predicted"/>
<reference evidence="1" key="1">
    <citation type="submission" date="2021-06" db="EMBL/GenBank/DDBJ databases">
        <authorList>
            <person name="Kallberg Y."/>
            <person name="Tangrot J."/>
            <person name="Rosling A."/>
        </authorList>
    </citation>
    <scope>NUCLEOTIDE SEQUENCE</scope>
    <source>
        <strain evidence="1">IL203A</strain>
    </source>
</reference>
<sequence length="148" mass="17486">EVPYKFLTRGRIFDYEPHNIENFVRPYCVECDLVIFPEIKEIKQCPECLRENTFIYDFLLMIEDGHGSELPTLVNGRDAVRFLNGILPTKVMQEETSRQAFLNLIRKLLASVIDHGESTEFFEFCVESYYASDREYRLYKLINTILEI</sequence>
<gene>
    <name evidence="1" type="ORF">DHETER_LOCUS13773</name>
</gene>
<keyword evidence="2" id="KW-1185">Reference proteome</keyword>
<dbReference type="Proteomes" id="UP000789702">
    <property type="component" value="Unassembled WGS sequence"/>
</dbReference>